<proteinExistence type="predicted"/>
<dbReference type="EMBL" id="KL198097">
    <property type="protein sequence ID" value="KDQ07985.1"/>
    <property type="molecule type" value="Genomic_DNA"/>
</dbReference>
<accession>A0A067LZZ9</accession>
<sequence length="805" mass="89151">MPSSRPPVHHGGCQFARIVRARTGHKNSAGRHAFFLPNHHPPPLFSFLFPLCPPPPPRSFLMTTSTPSSPLLHDNPIPSSSSVQPLPLVAPSLSSMPSASLPASSSSRPHALPAPPASKFKSAKISAVSKPAHARDAPEIEEPQSVDLEYLTFVKKMPRWWGRSLEKSEENIWFTTIIATTSPASPSIVLLTRLPMPDLSSLRHLSQSIHAEACPRKLTLTKGQQLQIHAHTVDVMAYCSTRARSDVFQPLSVTPYLFCPFLENADRQRNQSPGIQWVLLDRNPENLSPYLKTSYRSLPRVVAYINQVLLLTEFRPLFPRCNFGPDFDLLTSFAPIEVDPIANFEVAELEGDGIMGITATLTTFLNPDDPEVGALTVADIVNNKEIAKLSCALDLPAYILDLKDFSIDKWVNRWKERFAVNESNTVTMPAKHPADLAEALIGYAHKEGGCAGTFRVCKALGVRLPPRIATWAALQSQILQRPHAPSIDRLEPRAPLASPSAKPSCLRPGDIDADYALSLVEDFLGRHLQNPAAFRRATNLRIPAQVSAVTAEELGSALLRYHAVTYLTAMWGHQFGPGDLTRMVNAIVSTEATAALGIHSRIFLVLTRQVDAIEWDGIHRYAGRMEKAMMEEAAEARRANRGPGQHWRHTLAPEIVAAVVGRLFFSLLVSEEFDVGRVFFRRLCVPFFLRYGKDEAAILQHEDRLTNCLKRCCRQFKILVVRKPATHNLPEIPGQVWVIVKYHHITLGTAYGPTPHIAARDSCRDAWESLKRMDWVAICDCSAVVIQGGPKLIQIGTKRVAPCKG</sequence>
<dbReference type="InterPro" id="IPR036389">
    <property type="entry name" value="RNase_III_sf"/>
</dbReference>
<organism evidence="2 3">
    <name type="scientific">Botryobasidium botryosum (strain FD-172 SS1)</name>
    <dbReference type="NCBI Taxonomy" id="930990"/>
    <lineage>
        <taxon>Eukaryota</taxon>
        <taxon>Fungi</taxon>
        <taxon>Dikarya</taxon>
        <taxon>Basidiomycota</taxon>
        <taxon>Agaricomycotina</taxon>
        <taxon>Agaricomycetes</taxon>
        <taxon>Cantharellales</taxon>
        <taxon>Botryobasidiaceae</taxon>
        <taxon>Botryobasidium</taxon>
    </lineage>
</organism>
<evidence type="ECO:0000313" key="3">
    <source>
        <dbReference type="Proteomes" id="UP000027195"/>
    </source>
</evidence>
<gene>
    <name evidence="2" type="ORF">BOTBODRAFT_587459</name>
</gene>
<dbReference type="HOGENOM" id="CLU_349828_0_0_1"/>
<reference evidence="3" key="1">
    <citation type="journal article" date="2014" name="Proc. Natl. Acad. Sci. U.S.A.">
        <title>Extensive sampling of basidiomycete genomes demonstrates inadequacy of the white-rot/brown-rot paradigm for wood decay fungi.</title>
        <authorList>
            <person name="Riley R."/>
            <person name="Salamov A.A."/>
            <person name="Brown D.W."/>
            <person name="Nagy L.G."/>
            <person name="Floudas D."/>
            <person name="Held B.W."/>
            <person name="Levasseur A."/>
            <person name="Lombard V."/>
            <person name="Morin E."/>
            <person name="Otillar R."/>
            <person name="Lindquist E.A."/>
            <person name="Sun H."/>
            <person name="LaButti K.M."/>
            <person name="Schmutz J."/>
            <person name="Jabbour D."/>
            <person name="Luo H."/>
            <person name="Baker S.E."/>
            <person name="Pisabarro A.G."/>
            <person name="Walton J.D."/>
            <person name="Blanchette R.A."/>
            <person name="Henrissat B."/>
            <person name="Martin F."/>
            <person name="Cullen D."/>
            <person name="Hibbett D.S."/>
            <person name="Grigoriev I.V."/>
        </authorList>
    </citation>
    <scope>NUCLEOTIDE SEQUENCE [LARGE SCALE GENOMIC DNA]</scope>
    <source>
        <strain evidence="3">FD-172 SS1</strain>
    </source>
</reference>
<dbReference type="InParanoid" id="A0A067LZZ9"/>
<dbReference type="Gene3D" id="1.10.1520.10">
    <property type="entry name" value="Ribonuclease III domain"/>
    <property type="match status" value="1"/>
</dbReference>
<evidence type="ECO:0000256" key="1">
    <source>
        <dbReference type="SAM" id="MobiDB-lite"/>
    </source>
</evidence>
<protein>
    <submittedName>
        <fullName evidence="2">Uncharacterized protein</fullName>
    </submittedName>
</protein>
<dbReference type="Proteomes" id="UP000027195">
    <property type="component" value="Unassembled WGS sequence"/>
</dbReference>
<dbReference type="GO" id="GO:0004525">
    <property type="term" value="F:ribonuclease III activity"/>
    <property type="evidence" value="ECO:0007669"/>
    <property type="project" value="InterPro"/>
</dbReference>
<name>A0A067LZZ9_BOTB1</name>
<feature type="region of interest" description="Disordered" evidence="1">
    <location>
        <begin position="60"/>
        <end position="84"/>
    </location>
</feature>
<dbReference type="SUPFAM" id="SSF69065">
    <property type="entry name" value="RNase III domain-like"/>
    <property type="match status" value="1"/>
</dbReference>
<dbReference type="GO" id="GO:0006396">
    <property type="term" value="P:RNA processing"/>
    <property type="evidence" value="ECO:0007669"/>
    <property type="project" value="InterPro"/>
</dbReference>
<evidence type="ECO:0000313" key="2">
    <source>
        <dbReference type="EMBL" id="KDQ07985.1"/>
    </source>
</evidence>
<keyword evidence="3" id="KW-1185">Reference proteome</keyword>
<dbReference type="AlphaFoldDB" id="A0A067LZZ9"/>
<dbReference type="STRING" id="930990.A0A067LZZ9"/>
<feature type="region of interest" description="Disordered" evidence="1">
    <location>
        <begin position="97"/>
        <end position="118"/>
    </location>
</feature>
<feature type="compositionally biased region" description="Low complexity" evidence="1">
    <location>
        <begin position="97"/>
        <end position="111"/>
    </location>
</feature>